<gene>
    <name evidence="5" type="ORF">F3B53_05910</name>
    <name evidence="4" type="ORF">F3B98_13370</name>
    <name evidence="3" type="ORF">F3D66_22035</name>
    <name evidence="2" type="ORF">F3D71_14300</name>
    <name evidence="6" type="ORF">PO382_10255</name>
</gene>
<dbReference type="GO" id="GO:0008782">
    <property type="term" value="F:adenosylhomocysteine nucleosidase activity"/>
    <property type="evidence" value="ECO:0007669"/>
    <property type="project" value="TreeGrafter"/>
</dbReference>
<dbReference type="EMBL" id="VWKB01000034">
    <property type="protein sequence ID" value="KAA4092060.1"/>
    <property type="molecule type" value="Genomic_DNA"/>
</dbReference>
<dbReference type="Gene3D" id="3.40.50.1580">
    <property type="entry name" value="Nucleoside phosphorylase domain"/>
    <property type="match status" value="1"/>
</dbReference>
<dbReference type="EMBL" id="VWFC01000005">
    <property type="protein sequence ID" value="KAB1328840.1"/>
    <property type="molecule type" value="Genomic_DNA"/>
</dbReference>
<dbReference type="GO" id="GO:0019284">
    <property type="term" value="P:L-methionine salvage from S-adenosylmethionine"/>
    <property type="evidence" value="ECO:0007669"/>
    <property type="project" value="TreeGrafter"/>
</dbReference>
<reference evidence="7 8" key="1">
    <citation type="journal article" date="2019" name="Nat. Med.">
        <title>A library of human gut bacterial isolates paired with longitudinal multiomics data enables mechanistic microbiome research.</title>
        <authorList>
            <person name="Poyet M."/>
            <person name="Groussin M."/>
            <person name="Gibbons S.M."/>
            <person name="Avila-Pacheco J."/>
            <person name="Jiang X."/>
            <person name="Kearney S.M."/>
            <person name="Perrotta A.R."/>
            <person name="Berdy B."/>
            <person name="Zhao S."/>
            <person name="Lieberman T.D."/>
            <person name="Swanson P.K."/>
            <person name="Smith M."/>
            <person name="Roesemann S."/>
            <person name="Alexander J.E."/>
            <person name="Rich S.A."/>
            <person name="Livny J."/>
            <person name="Vlamakis H."/>
            <person name="Clish C."/>
            <person name="Bullock K."/>
            <person name="Deik A."/>
            <person name="Scott J."/>
            <person name="Pierce K.A."/>
            <person name="Xavier R.J."/>
            <person name="Alm E.J."/>
        </authorList>
    </citation>
    <scope>NUCLEOTIDE SEQUENCE [LARGE SCALE GENOMIC DNA]</scope>
    <source>
        <strain evidence="3 10">BIOML-A134</strain>
        <strain evidence="4 9">BIOML-A14</strain>
        <strain evidence="2 7">BIOML-A163</strain>
        <strain evidence="5 8">BIOML-A2</strain>
    </source>
</reference>
<evidence type="ECO:0000259" key="1">
    <source>
        <dbReference type="Pfam" id="PF01048"/>
    </source>
</evidence>
<dbReference type="EMBL" id="VWFO01000015">
    <property type="protein sequence ID" value="KAA4663759.1"/>
    <property type="molecule type" value="Genomic_DNA"/>
</dbReference>
<dbReference type="EMBL" id="JAQNZF010000010">
    <property type="protein sequence ID" value="MDC2742605.1"/>
    <property type="molecule type" value="Genomic_DNA"/>
</dbReference>
<protein>
    <submittedName>
        <fullName evidence="5 6">Nucleosidase</fullName>
    </submittedName>
</protein>
<evidence type="ECO:0000313" key="3">
    <source>
        <dbReference type="EMBL" id="KAA4092060.1"/>
    </source>
</evidence>
<dbReference type="Proteomes" id="UP000473905">
    <property type="component" value="Unassembled WGS sequence"/>
</dbReference>
<keyword evidence="10" id="KW-1185">Reference proteome</keyword>
<dbReference type="PANTHER" id="PTHR46832:SF1">
    <property type="entry name" value="5'-METHYLTHIOADENOSINE_S-ADENOSYLHOMOCYSTEINE NUCLEOSIDASE"/>
    <property type="match status" value="1"/>
</dbReference>
<evidence type="ECO:0000313" key="5">
    <source>
        <dbReference type="EMBL" id="KAB1328840.1"/>
    </source>
</evidence>
<evidence type="ECO:0000313" key="4">
    <source>
        <dbReference type="EMBL" id="KAA4663759.1"/>
    </source>
</evidence>
<dbReference type="PANTHER" id="PTHR46832">
    <property type="entry name" value="5'-METHYLTHIOADENOSINE/S-ADENOSYLHOMOCYSTEINE NUCLEOSIDASE"/>
    <property type="match status" value="1"/>
</dbReference>
<evidence type="ECO:0000313" key="10">
    <source>
        <dbReference type="Proteomes" id="UP000473905"/>
    </source>
</evidence>
<evidence type="ECO:0000313" key="9">
    <source>
        <dbReference type="Proteomes" id="UP000435985"/>
    </source>
</evidence>
<dbReference type="GO" id="GO:0005829">
    <property type="term" value="C:cytosol"/>
    <property type="evidence" value="ECO:0007669"/>
    <property type="project" value="TreeGrafter"/>
</dbReference>
<name>A0A139LHH8_BACOV</name>
<sequence>MLKILVTYAVQGEFVELKWPDIEPYYVRTGIGKVKSAFHLAEAIRQVQPDLVLNIGSAGTVNHQVGDIFVCRKFIDRDMQKMKEFGLECEIDSSALLEEKGYCTHWTEHGICNTGDGFLTELTHVSGDVVDMEAYAQAFVCRSKEIPFISVKYVTDIIGQNSVKHWEDKLADARQGLSHYFNVLKERI</sequence>
<reference evidence="6" key="2">
    <citation type="submission" date="2022-10" db="EMBL/GenBank/DDBJ databases">
        <title>Human gut microbiome strain richness.</title>
        <authorList>
            <person name="Chen-Liaw A."/>
        </authorList>
    </citation>
    <scope>NUCLEOTIDE SEQUENCE</scope>
    <source>
        <strain evidence="6">BSD2780120875st1_E1_BSD2780120875_150330</strain>
    </source>
</reference>
<evidence type="ECO:0000313" key="7">
    <source>
        <dbReference type="Proteomes" id="UP000323717"/>
    </source>
</evidence>
<dbReference type="STRING" id="28116.Bovatus_04672"/>
<dbReference type="Proteomes" id="UP000375690">
    <property type="component" value="Unassembled WGS sequence"/>
</dbReference>
<dbReference type="SUPFAM" id="SSF53167">
    <property type="entry name" value="Purine and uridine phosphorylases"/>
    <property type="match status" value="1"/>
</dbReference>
<dbReference type="Proteomes" id="UP000323717">
    <property type="component" value="Unassembled WGS sequence"/>
</dbReference>
<dbReference type="RefSeq" id="WP_008775563.1">
    <property type="nucleotide sequence ID" value="NZ_CAAKNR010000195.1"/>
</dbReference>
<accession>A0A139LHH8</accession>
<comment type="caution">
    <text evidence="5">The sequence shown here is derived from an EMBL/GenBank/DDBJ whole genome shotgun (WGS) entry which is preliminary data.</text>
</comment>
<dbReference type="GO" id="GO:0008930">
    <property type="term" value="F:methylthioadenosine nucleosidase activity"/>
    <property type="evidence" value="ECO:0007669"/>
    <property type="project" value="TreeGrafter"/>
</dbReference>
<dbReference type="Proteomes" id="UP000435985">
    <property type="component" value="Unassembled WGS sequence"/>
</dbReference>
<organism evidence="5 8">
    <name type="scientific">Bacteroides ovatus</name>
    <dbReference type="NCBI Taxonomy" id="28116"/>
    <lineage>
        <taxon>Bacteria</taxon>
        <taxon>Pseudomonadati</taxon>
        <taxon>Bacteroidota</taxon>
        <taxon>Bacteroidia</taxon>
        <taxon>Bacteroidales</taxon>
        <taxon>Bacteroidaceae</taxon>
        <taxon>Bacteroides</taxon>
    </lineage>
</organism>
<dbReference type="Proteomes" id="UP001219389">
    <property type="component" value="Unassembled WGS sequence"/>
</dbReference>
<feature type="domain" description="Nucleoside phosphorylase" evidence="1">
    <location>
        <begin position="12"/>
        <end position="173"/>
    </location>
</feature>
<dbReference type="Pfam" id="PF01048">
    <property type="entry name" value="PNP_UDP_1"/>
    <property type="match status" value="1"/>
</dbReference>
<evidence type="ECO:0000313" key="6">
    <source>
        <dbReference type="EMBL" id="MDC2742605.1"/>
    </source>
</evidence>
<dbReference type="EMBL" id="VWLE01000199">
    <property type="protein sequence ID" value="KAA3950980.1"/>
    <property type="molecule type" value="Genomic_DNA"/>
</dbReference>
<evidence type="ECO:0000313" key="2">
    <source>
        <dbReference type="EMBL" id="KAA3950980.1"/>
    </source>
</evidence>
<dbReference type="GO" id="GO:0009116">
    <property type="term" value="P:nucleoside metabolic process"/>
    <property type="evidence" value="ECO:0007669"/>
    <property type="project" value="InterPro"/>
</dbReference>
<evidence type="ECO:0000313" key="8">
    <source>
        <dbReference type="Proteomes" id="UP000375690"/>
    </source>
</evidence>
<dbReference type="InterPro" id="IPR035994">
    <property type="entry name" value="Nucleoside_phosphorylase_sf"/>
</dbReference>
<dbReference type="AlphaFoldDB" id="A0A139LHH8"/>
<proteinExistence type="predicted"/>
<dbReference type="InterPro" id="IPR000845">
    <property type="entry name" value="Nucleoside_phosphorylase_d"/>
</dbReference>